<accession>A0A9Q0Y9G2</accession>
<dbReference type="PANTHER" id="PTHR24293">
    <property type="entry name" value="CYTOCHROME P450 FAMILY 46 SUBFAMILY A"/>
    <property type="match status" value="1"/>
</dbReference>
<keyword evidence="3" id="KW-0472">Membrane</keyword>
<keyword evidence="2" id="KW-0349">Heme</keyword>
<dbReference type="GO" id="GO:0020037">
    <property type="term" value="F:heme binding"/>
    <property type="evidence" value="ECO:0007669"/>
    <property type="project" value="InterPro"/>
</dbReference>
<evidence type="ECO:0000256" key="3">
    <source>
        <dbReference type="SAM" id="Phobius"/>
    </source>
</evidence>
<keyword evidence="2" id="KW-0479">Metal-binding</keyword>
<dbReference type="EMBL" id="JAIZAY010000352">
    <property type="protein sequence ID" value="KAJ8018457.1"/>
    <property type="molecule type" value="Genomic_DNA"/>
</dbReference>
<keyword evidence="3" id="KW-1133">Transmembrane helix</keyword>
<evidence type="ECO:0000256" key="1">
    <source>
        <dbReference type="ARBA" id="ARBA00010617"/>
    </source>
</evidence>
<keyword evidence="2" id="KW-0408">Iron</keyword>
<evidence type="ECO:0000313" key="4">
    <source>
        <dbReference type="EMBL" id="KAJ8018457.1"/>
    </source>
</evidence>
<dbReference type="AlphaFoldDB" id="A0A9Q0Y9G2"/>
<dbReference type="GO" id="GO:0005506">
    <property type="term" value="F:iron ion binding"/>
    <property type="evidence" value="ECO:0007669"/>
    <property type="project" value="InterPro"/>
</dbReference>
<comment type="cofactor">
    <cofactor evidence="2">
        <name>heme</name>
        <dbReference type="ChEBI" id="CHEBI:30413"/>
    </cofactor>
</comment>
<dbReference type="InterPro" id="IPR001128">
    <property type="entry name" value="Cyt_P450"/>
</dbReference>
<name>A0A9Q0Y9G2_HOLLE</name>
<dbReference type="OrthoDB" id="1470350at2759"/>
<sequence length="511" mass="58803">MFALILLQYILLLLVLVVAGFAFIYVAYIKYIHFKFSHIPGPKRESFIVGHTFIAKIVAERTSSLAETFLELHYKYGKVFVVFYLHMPFIAVADPAVVKRIMLDNKYLKPAYNYQTFQSIFGQRFMGKGLVSETDHERWALHRRVFNPAFHRKYLMELTGTFNESADRLVKYLSAKADGKTEVKVMGAFERVTLDIICKVGFAMEGDMIFSDTPFSDAIKTGLGAMYTASSPWIQMDPRKEARDYRRKVIKAITLLRDVGVRVITDRLEAMKQEKELPKDILSYVIKSAVVEENLSMEEMVDHFLTFFVAGQETTSNLLSFVLICLGKNPHVLKKLLEEVDTVIGDKEVIEYDDIIKLEYMMLVIKETLRLYPPVTGVVRLISEDVDILGYKMPAGCSLFVSLNNFLTTFMQMLSYGMSRMEEYFKDALIFNPDRFKEEDPQRMYTTFPFALGVRSCIGQQFALIEARIILCKILQKFNFQLVPDQNFGIYDELTIKPVGGCANYISFREK</sequence>
<gene>
    <name evidence="4" type="ORF">HOLleu_43545</name>
</gene>
<protein>
    <submittedName>
        <fullName evidence="4">Cholesterol 24-hydroxylase</fullName>
    </submittedName>
</protein>
<dbReference type="PRINTS" id="PR00385">
    <property type="entry name" value="P450"/>
</dbReference>
<dbReference type="Proteomes" id="UP001152320">
    <property type="component" value="Unassembled WGS sequence"/>
</dbReference>
<dbReference type="Pfam" id="PF00067">
    <property type="entry name" value="p450"/>
    <property type="match status" value="1"/>
</dbReference>
<dbReference type="InterPro" id="IPR036396">
    <property type="entry name" value="Cyt_P450_sf"/>
</dbReference>
<dbReference type="GO" id="GO:0006707">
    <property type="term" value="P:cholesterol catabolic process"/>
    <property type="evidence" value="ECO:0007669"/>
    <property type="project" value="InterPro"/>
</dbReference>
<feature type="transmembrane region" description="Helical" evidence="3">
    <location>
        <begin position="6"/>
        <end position="28"/>
    </location>
</feature>
<comment type="similarity">
    <text evidence="1">Belongs to the cytochrome P450 family.</text>
</comment>
<dbReference type="PANTHER" id="PTHR24293:SF0">
    <property type="entry name" value="CYP46A1 PROTEIN-RELATED"/>
    <property type="match status" value="1"/>
</dbReference>
<dbReference type="Gene3D" id="1.10.630.10">
    <property type="entry name" value="Cytochrome P450"/>
    <property type="match status" value="1"/>
</dbReference>
<dbReference type="PRINTS" id="PR00463">
    <property type="entry name" value="EP450I"/>
</dbReference>
<keyword evidence="5" id="KW-1185">Reference proteome</keyword>
<keyword evidence="3" id="KW-0812">Transmembrane</keyword>
<organism evidence="4 5">
    <name type="scientific">Holothuria leucospilota</name>
    <name type="common">Black long sea cucumber</name>
    <name type="synonym">Mertensiothuria leucospilota</name>
    <dbReference type="NCBI Taxonomy" id="206669"/>
    <lineage>
        <taxon>Eukaryota</taxon>
        <taxon>Metazoa</taxon>
        <taxon>Echinodermata</taxon>
        <taxon>Eleutherozoa</taxon>
        <taxon>Echinozoa</taxon>
        <taxon>Holothuroidea</taxon>
        <taxon>Aspidochirotacea</taxon>
        <taxon>Aspidochirotida</taxon>
        <taxon>Holothuriidae</taxon>
        <taxon>Holothuria</taxon>
    </lineage>
</organism>
<proteinExistence type="inferred from homology"/>
<evidence type="ECO:0000256" key="2">
    <source>
        <dbReference type="PIRSR" id="PIRSR602401-1"/>
    </source>
</evidence>
<dbReference type="CDD" id="cd20613">
    <property type="entry name" value="CYP46A1-like"/>
    <property type="match status" value="1"/>
</dbReference>
<feature type="binding site" description="axial binding residue" evidence="2">
    <location>
        <position position="457"/>
    </location>
    <ligand>
        <name>heme</name>
        <dbReference type="ChEBI" id="CHEBI:30413"/>
    </ligand>
    <ligandPart>
        <name>Fe</name>
        <dbReference type="ChEBI" id="CHEBI:18248"/>
    </ligandPart>
</feature>
<reference evidence="4" key="1">
    <citation type="submission" date="2021-10" db="EMBL/GenBank/DDBJ databases">
        <title>Tropical sea cucumber genome reveals ecological adaptation and Cuvierian tubules defense mechanism.</title>
        <authorList>
            <person name="Chen T."/>
        </authorList>
    </citation>
    <scope>NUCLEOTIDE SEQUENCE</scope>
    <source>
        <strain evidence="4">Nanhai2018</strain>
        <tissue evidence="4">Muscle</tissue>
    </source>
</reference>
<dbReference type="GO" id="GO:0033781">
    <property type="term" value="F:cholesterol 24-hydroxylase activity"/>
    <property type="evidence" value="ECO:0007669"/>
    <property type="project" value="InterPro"/>
</dbReference>
<evidence type="ECO:0000313" key="5">
    <source>
        <dbReference type="Proteomes" id="UP001152320"/>
    </source>
</evidence>
<dbReference type="InterPro" id="IPR002401">
    <property type="entry name" value="Cyt_P450_E_grp-I"/>
</dbReference>
<dbReference type="SUPFAM" id="SSF48264">
    <property type="entry name" value="Cytochrome P450"/>
    <property type="match status" value="1"/>
</dbReference>
<dbReference type="InterPro" id="IPR039983">
    <property type="entry name" value="CYP46A1"/>
</dbReference>
<comment type="caution">
    <text evidence="4">The sequence shown here is derived from an EMBL/GenBank/DDBJ whole genome shotgun (WGS) entry which is preliminary data.</text>
</comment>